<feature type="transmembrane region" description="Helical" evidence="14">
    <location>
        <begin position="57"/>
        <end position="75"/>
    </location>
</feature>
<protein>
    <submittedName>
        <fullName evidence="16">Sodium/hydrogen exchanger 6</fullName>
    </submittedName>
</protein>
<proteinExistence type="inferred from homology"/>
<comment type="similarity">
    <text evidence="3">Belongs to the monovalent cation:proton antiporter 1 (CPA1) transporter (TC 2.A.36) family.</text>
</comment>
<comment type="subcellular location">
    <subcellularLocation>
        <location evidence="2">Cell membrane</location>
        <topology evidence="2">Multi-pass membrane protein</topology>
    </subcellularLocation>
    <subcellularLocation>
        <location evidence="1">Recycling endosome membrane</location>
        <topology evidence="1">Multi-pass membrane protein</topology>
    </subcellularLocation>
</comment>
<keyword evidence="5" id="KW-1003">Cell membrane</keyword>
<dbReference type="AlphaFoldDB" id="A0AA47P2I4"/>
<evidence type="ECO:0000256" key="8">
    <source>
        <dbReference type="ARBA" id="ARBA00022989"/>
    </source>
</evidence>
<dbReference type="Gene3D" id="6.10.140.1330">
    <property type="match status" value="1"/>
</dbReference>
<evidence type="ECO:0000259" key="15">
    <source>
        <dbReference type="Pfam" id="PF00999"/>
    </source>
</evidence>
<keyword evidence="12" id="KW-0739">Sodium transport</keyword>
<evidence type="ECO:0000256" key="11">
    <source>
        <dbReference type="ARBA" id="ARBA00023136"/>
    </source>
</evidence>
<feature type="region of interest" description="Disordered" evidence="13">
    <location>
        <begin position="731"/>
        <end position="751"/>
    </location>
</feature>
<feature type="domain" description="Cation/H+ exchanger transmembrane" evidence="15">
    <location>
        <begin position="348"/>
        <end position="497"/>
    </location>
</feature>
<evidence type="ECO:0000256" key="2">
    <source>
        <dbReference type="ARBA" id="ARBA00004651"/>
    </source>
</evidence>
<dbReference type="Pfam" id="PF00999">
    <property type="entry name" value="Na_H_Exchanger"/>
    <property type="match status" value="2"/>
</dbReference>
<dbReference type="GO" id="GO:0051453">
    <property type="term" value="P:regulation of intracellular pH"/>
    <property type="evidence" value="ECO:0007669"/>
    <property type="project" value="TreeGrafter"/>
</dbReference>
<evidence type="ECO:0000256" key="10">
    <source>
        <dbReference type="ARBA" id="ARBA00023065"/>
    </source>
</evidence>
<keyword evidence="8 14" id="KW-1133">Transmembrane helix</keyword>
<dbReference type="PANTHER" id="PTHR10110:SF153">
    <property type="entry name" value="SODIUM_HYDROGEN EXCHANGER"/>
    <property type="match status" value="1"/>
</dbReference>
<feature type="transmembrane region" description="Helical" evidence="14">
    <location>
        <begin position="186"/>
        <end position="208"/>
    </location>
</feature>
<evidence type="ECO:0000256" key="3">
    <source>
        <dbReference type="ARBA" id="ARBA00007367"/>
    </source>
</evidence>
<keyword evidence="10" id="KW-0406">Ion transport</keyword>
<gene>
    <name evidence="16" type="primary">SLC9A6_1</name>
    <name evidence="16" type="ORF">N1851_011870</name>
</gene>
<keyword evidence="9" id="KW-0915">Sodium</keyword>
<dbReference type="GO" id="GO:0015386">
    <property type="term" value="F:potassium:proton antiporter activity"/>
    <property type="evidence" value="ECO:0007669"/>
    <property type="project" value="TreeGrafter"/>
</dbReference>
<evidence type="ECO:0000256" key="6">
    <source>
        <dbReference type="ARBA" id="ARBA00022692"/>
    </source>
</evidence>
<feature type="transmembrane region" description="Helical" evidence="14">
    <location>
        <begin position="371"/>
        <end position="400"/>
    </location>
</feature>
<feature type="transmembrane region" description="Helical" evidence="14">
    <location>
        <begin position="255"/>
        <end position="278"/>
    </location>
</feature>
<organism evidence="16 17">
    <name type="scientific">Merluccius polli</name>
    <name type="common">Benguela hake</name>
    <name type="synonym">Merluccius cadenati</name>
    <dbReference type="NCBI Taxonomy" id="89951"/>
    <lineage>
        <taxon>Eukaryota</taxon>
        <taxon>Metazoa</taxon>
        <taxon>Chordata</taxon>
        <taxon>Craniata</taxon>
        <taxon>Vertebrata</taxon>
        <taxon>Euteleostomi</taxon>
        <taxon>Actinopterygii</taxon>
        <taxon>Neopterygii</taxon>
        <taxon>Teleostei</taxon>
        <taxon>Neoteleostei</taxon>
        <taxon>Acanthomorphata</taxon>
        <taxon>Zeiogadaria</taxon>
        <taxon>Gadariae</taxon>
        <taxon>Gadiformes</taxon>
        <taxon>Gadoidei</taxon>
        <taxon>Merlucciidae</taxon>
        <taxon>Merluccius</taxon>
    </lineage>
</organism>
<feature type="transmembrane region" description="Helical" evidence="14">
    <location>
        <begin position="421"/>
        <end position="442"/>
    </location>
</feature>
<dbReference type="PANTHER" id="PTHR10110">
    <property type="entry name" value="SODIUM/HYDROGEN EXCHANGER"/>
    <property type="match status" value="1"/>
</dbReference>
<dbReference type="GO" id="GO:0098719">
    <property type="term" value="P:sodium ion import across plasma membrane"/>
    <property type="evidence" value="ECO:0007669"/>
    <property type="project" value="TreeGrafter"/>
</dbReference>
<evidence type="ECO:0000256" key="7">
    <source>
        <dbReference type="ARBA" id="ARBA00022753"/>
    </source>
</evidence>
<feature type="transmembrane region" description="Helical" evidence="14">
    <location>
        <begin position="531"/>
        <end position="552"/>
    </location>
</feature>
<evidence type="ECO:0000256" key="12">
    <source>
        <dbReference type="ARBA" id="ARBA00023201"/>
    </source>
</evidence>
<evidence type="ECO:0000256" key="14">
    <source>
        <dbReference type="SAM" id="Phobius"/>
    </source>
</evidence>
<keyword evidence="11 14" id="KW-0472">Membrane</keyword>
<accession>A0AA47P2I4</accession>
<keyword evidence="17" id="KW-1185">Reference proteome</keyword>
<dbReference type="PRINTS" id="PR01084">
    <property type="entry name" value="NAHEXCHNGR"/>
</dbReference>
<feature type="transmembrane region" description="Helical" evidence="14">
    <location>
        <begin position="157"/>
        <end position="174"/>
    </location>
</feature>
<dbReference type="InterPro" id="IPR006153">
    <property type="entry name" value="Cation/H_exchanger_TM"/>
</dbReference>
<evidence type="ECO:0000313" key="17">
    <source>
        <dbReference type="Proteomes" id="UP001174136"/>
    </source>
</evidence>
<sequence length="751" mass="83414">MQFISRYLTGGKMSSACMLAPCLLPFMLAGSRGDSSAMDNVATERMAEESHRQDSANLLIFIMLLTLTILTIWLFKHRRFRFLHETGLAMIYGLLVGVILRFGVHVPQNLNNVIPSCAVNASTATLLVNVNGRFFEYILKGEVSRGNGHQVTFDPEVFFNILLPPIIFHAGYSLKRRHFFRNIGSILTYAFVGTVISCLVIGLTMYGFVSFMKAVGQLGGDFFFTDCLFFGAIVSATDPVTVLAIFNELKVDVDLYALLFGESVLNDAVAIVLSSVLLRFEKQARHVTTRAGAVRSSSSWGDNGTAWPQTEDAWLGGNQTAVPRSIVSYQPTGDNSHSFEAMAMLKSFGVFLAVHVTKFTKLRDFPLLETALFFLMSWSTFLLAEACGFTGVVAVLFCGITQAHYTYNNLSPESQERTKQLFELLNFLAENFIFSYMGLTLFSFQSHVFNPLFIIGAFVAVFLGRAANIYPLSFLLNLGRKHKIRSNFQHVMMFAVLHCMPMTSMFFPTRCSPGLRGAMTFALSIRDTATYARQMMFSTTLLIVFFTVWVCGGGTTPMLSFMSIPIHLSDEHCFCFTLLRVGVDSDQESSVVMADGSQWRSTKHESAWPFRIWYNFDHNYLKPLLTHSGPPLTATMPACCGPLARCLTSPQAYENEGRLHDDDMDLIFNESSAGSMYADVTVRTDAFGVHGTDGNNRSASGPEALAGPDDLDRELALGEHELVIRGTRLVLPMDDPADPPQATSPSRRHRF</sequence>
<evidence type="ECO:0000256" key="5">
    <source>
        <dbReference type="ARBA" id="ARBA00022475"/>
    </source>
</evidence>
<dbReference type="Proteomes" id="UP001174136">
    <property type="component" value="Unassembled WGS sequence"/>
</dbReference>
<dbReference type="PRINTS" id="PR01088">
    <property type="entry name" value="NAHEXCHNGR6"/>
</dbReference>
<evidence type="ECO:0000256" key="9">
    <source>
        <dbReference type="ARBA" id="ARBA00023053"/>
    </source>
</evidence>
<evidence type="ECO:0000256" key="4">
    <source>
        <dbReference type="ARBA" id="ARBA00022448"/>
    </source>
</evidence>
<evidence type="ECO:0000313" key="16">
    <source>
        <dbReference type="EMBL" id="KAK0148206.1"/>
    </source>
</evidence>
<reference evidence="16" key="1">
    <citation type="journal article" date="2023" name="Front. Mar. Sci.">
        <title>A new Merluccius polli reference genome to investigate the effects of global change in West African waters.</title>
        <authorList>
            <person name="Mateo J.L."/>
            <person name="Blanco-Fernandez C."/>
            <person name="Garcia-Vazquez E."/>
            <person name="Machado-Schiaffino G."/>
        </authorList>
    </citation>
    <scope>NUCLEOTIDE SEQUENCE</scope>
    <source>
        <strain evidence="16">C29</strain>
        <tissue evidence="16">Fin</tissue>
    </source>
</reference>
<dbReference type="GO" id="GO:0055038">
    <property type="term" value="C:recycling endosome membrane"/>
    <property type="evidence" value="ECO:0007669"/>
    <property type="project" value="UniProtKB-SubCell"/>
</dbReference>
<feature type="transmembrane region" description="Helical" evidence="14">
    <location>
        <begin position="87"/>
        <end position="104"/>
    </location>
</feature>
<comment type="caution">
    <text evidence="16">The sequence shown here is derived from an EMBL/GenBank/DDBJ whole genome shotgun (WGS) entry which is preliminary data.</text>
</comment>
<name>A0AA47P2I4_MERPO</name>
<keyword evidence="7" id="KW-0967">Endosome</keyword>
<dbReference type="InterPro" id="IPR002090">
    <property type="entry name" value="NHE-6/7/9"/>
</dbReference>
<dbReference type="GO" id="GO:0015385">
    <property type="term" value="F:sodium:proton antiporter activity"/>
    <property type="evidence" value="ECO:0007669"/>
    <property type="project" value="InterPro"/>
</dbReference>
<dbReference type="GO" id="GO:0005886">
    <property type="term" value="C:plasma membrane"/>
    <property type="evidence" value="ECO:0007669"/>
    <property type="project" value="UniProtKB-SubCell"/>
</dbReference>
<feature type="transmembrane region" description="Helical" evidence="14">
    <location>
        <begin position="448"/>
        <end position="467"/>
    </location>
</feature>
<feature type="transmembrane region" description="Helical" evidence="14">
    <location>
        <begin position="228"/>
        <end position="246"/>
    </location>
</feature>
<dbReference type="EMBL" id="JAOPHQ010002072">
    <property type="protein sequence ID" value="KAK0148206.1"/>
    <property type="molecule type" value="Genomic_DNA"/>
</dbReference>
<dbReference type="InterPro" id="IPR018422">
    <property type="entry name" value="Cation/H_exchanger_CPA1"/>
</dbReference>
<keyword evidence="6 14" id="KW-0812">Transmembrane</keyword>
<feature type="domain" description="Cation/H+ exchanger transmembrane" evidence="15">
    <location>
        <begin position="68"/>
        <end position="284"/>
    </location>
</feature>
<evidence type="ECO:0000256" key="1">
    <source>
        <dbReference type="ARBA" id="ARBA00004195"/>
    </source>
</evidence>
<keyword evidence="4" id="KW-0813">Transport</keyword>
<dbReference type="InterPro" id="IPR004709">
    <property type="entry name" value="NaH_exchanger"/>
</dbReference>
<evidence type="ECO:0000256" key="13">
    <source>
        <dbReference type="SAM" id="MobiDB-lite"/>
    </source>
</evidence>